<evidence type="ECO:0000313" key="1">
    <source>
        <dbReference type="EMBL" id="BAY16670.1"/>
    </source>
</evidence>
<gene>
    <name evidence="1" type="ORF">NIES21_25000</name>
</gene>
<accession>A0A1Z4GGN9</accession>
<proteinExistence type="predicted"/>
<dbReference type="Proteomes" id="UP000218287">
    <property type="component" value="Chromosome"/>
</dbReference>
<reference evidence="1 2" key="1">
    <citation type="submission" date="2017-06" db="EMBL/GenBank/DDBJ databases">
        <title>Genome sequencing of cyanobaciteial culture collection at National Institute for Environmental Studies (NIES).</title>
        <authorList>
            <person name="Hirose Y."/>
            <person name="Shimura Y."/>
            <person name="Fujisawa T."/>
            <person name="Nakamura Y."/>
            <person name="Kawachi M."/>
        </authorList>
    </citation>
    <scope>NUCLEOTIDE SEQUENCE [LARGE SCALE GENOMIC DNA]</scope>
    <source>
        <strain evidence="1 2">NIES-21</strain>
    </source>
</reference>
<name>A0A1Z4GGN9_9CYAN</name>
<protein>
    <submittedName>
        <fullName evidence="1">Uncharacterized protein</fullName>
    </submittedName>
</protein>
<dbReference type="AlphaFoldDB" id="A0A1Z4GGN9"/>
<organism evidence="1 2">
    <name type="scientific">Anabaenopsis circularis NIES-21</name>
    <dbReference type="NCBI Taxonomy" id="1085406"/>
    <lineage>
        <taxon>Bacteria</taxon>
        <taxon>Bacillati</taxon>
        <taxon>Cyanobacteriota</taxon>
        <taxon>Cyanophyceae</taxon>
        <taxon>Nostocales</taxon>
        <taxon>Nodulariaceae</taxon>
        <taxon>Anabaenopsis</taxon>
    </lineage>
</organism>
<sequence>MSINRAIINSSPLIVLLKSQQAQLIPQLFTEILV</sequence>
<evidence type="ECO:0000313" key="2">
    <source>
        <dbReference type="Proteomes" id="UP000218287"/>
    </source>
</evidence>
<keyword evidence="2" id="KW-1185">Reference proteome</keyword>
<dbReference type="EMBL" id="AP018174">
    <property type="protein sequence ID" value="BAY16670.1"/>
    <property type="molecule type" value="Genomic_DNA"/>
</dbReference>